<dbReference type="OrthoDB" id="311279at2759"/>
<dbReference type="STRING" id="61424.A0A2T9Y8Y4"/>
<organism evidence="8 9">
    <name type="scientific">Furculomyces boomerangus</name>
    <dbReference type="NCBI Taxonomy" id="61424"/>
    <lineage>
        <taxon>Eukaryota</taxon>
        <taxon>Fungi</taxon>
        <taxon>Fungi incertae sedis</taxon>
        <taxon>Zoopagomycota</taxon>
        <taxon>Kickxellomycotina</taxon>
        <taxon>Harpellomycetes</taxon>
        <taxon>Harpellales</taxon>
        <taxon>Harpellaceae</taxon>
        <taxon>Furculomyces</taxon>
    </lineage>
</organism>
<evidence type="ECO:0000256" key="2">
    <source>
        <dbReference type="ARBA" id="ARBA00005478"/>
    </source>
</evidence>
<keyword evidence="4 7" id="KW-0256">Endoplasmic reticulum</keyword>
<dbReference type="GO" id="GO:0005789">
    <property type="term" value="C:endoplasmic reticulum membrane"/>
    <property type="evidence" value="ECO:0007669"/>
    <property type="project" value="UniProtKB-SubCell"/>
</dbReference>
<dbReference type="PANTHER" id="PTHR15039">
    <property type="entry name" value="DOLICHOL PHOSPHATE-MANNOSE BIOSYNTHESIS REGULATORY PROTEIN"/>
    <property type="match status" value="1"/>
</dbReference>
<keyword evidence="5 7" id="KW-1133">Transmembrane helix</keyword>
<keyword evidence="3 7" id="KW-0812">Transmembrane</keyword>
<name>A0A2T9Y8Y4_9FUNG</name>
<evidence type="ECO:0000256" key="3">
    <source>
        <dbReference type="ARBA" id="ARBA00022692"/>
    </source>
</evidence>
<keyword evidence="6 7" id="KW-0472">Membrane</keyword>
<dbReference type="Pfam" id="PF07297">
    <property type="entry name" value="DPM2"/>
    <property type="match status" value="1"/>
</dbReference>
<dbReference type="GO" id="GO:0033185">
    <property type="term" value="C:dolichol-phosphate-mannose synthase complex"/>
    <property type="evidence" value="ECO:0007669"/>
    <property type="project" value="TreeGrafter"/>
</dbReference>
<accession>A0A2T9Y8Y4</accession>
<evidence type="ECO:0000256" key="6">
    <source>
        <dbReference type="ARBA" id="ARBA00023136"/>
    </source>
</evidence>
<dbReference type="GO" id="GO:0180047">
    <property type="term" value="P:dolichol phosphate mannose biosynthetic process"/>
    <property type="evidence" value="ECO:0007669"/>
    <property type="project" value="InterPro"/>
</dbReference>
<comment type="similarity">
    <text evidence="2 7">Belongs to the DPM2 family.</text>
</comment>
<evidence type="ECO:0000256" key="4">
    <source>
        <dbReference type="ARBA" id="ARBA00022824"/>
    </source>
</evidence>
<comment type="pathway">
    <text evidence="7">Protein modification; protein glycosylation.</text>
</comment>
<comment type="subcellular location">
    <subcellularLocation>
        <location evidence="1 7">Endoplasmic reticulum membrane</location>
        <topology evidence="1 7">Multi-pass membrane protein</topology>
    </subcellularLocation>
</comment>
<feature type="transmembrane region" description="Helical" evidence="7">
    <location>
        <begin position="52"/>
        <end position="79"/>
    </location>
</feature>
<dbReference type="PANTHER" id="PTHR15039:SF11">
    <property type="entry name" value="DOLICHOL PHOSPHATE-MANNOSE BIOSYNTHESIS REGULATORY PROTEIN"/>
    <property type="match status" value="1"/>
</dbReference>
<comment type="caution">
    <text evidence="8">The sequence shown here is derived from an EMBL/GenBank/DDBJ whole genome shotgun (WGS) entry which is preliminary data.</text>
</comment>
<evidence type="ECO:0000256" key="7">
    <source>
        <dbReference type="RuleBase" id="RU365084"/>
    </source>
</evidence>
<evidence type="ECO:0000256" key="5">
    <source>
        <dbReference type="ARBA" id="ARBA00022989"/>
    </source>
</evidence>
<dbReference type="AlphaFoldDB" id="A0A2T9Y8Y4"/>
<evidence type="ECO:0000313" key="8">
    <source>
        <dbReference type="EMBL" id="PVU88785.1"/>
    </source>
</evidence>
<dbReference type="InterPro" id="IPR009914">
    <property type="entry name" value="DPM2"/>
</dbReference>
<feature type="transmembrane region" description="Helical" evidence="7">
    <location>
        <begin position="12"/>
        <end position="32"/>
    </location>
</feature>
<dbReference type="GO" id="GO:0006506">
    <property type="term" value="P:GPI anchor biosynthetic process"/>
    <property type="evidence" value="ECO:0007669"/>
    <property type="project" value="TreeGrafter"/>
</dbReference>
<dbReference type="GO" id="GO:0030234">
    <property type="term" value="F:enzyme regulator activity"/>
    <property type="evidence" value="ECO:0007669"/>
    <property type="project" value="UniProtKB-UniRule"/>
</dbReference>
<proteinExistence type="inferred from homology"/>
<protein>
    <recommendedName>
        <fullName evidence="7">Dolichol phosphate-mannose biosynthesis regulatory protein</fullName>
    </recommendedName>
</protein>
<dbReference type="UniPathway" id="UPA00378"/>
<evidence type="ECO:0000256" key="1">
    <source>
        <dbReference type="ARBA" id="ARBA00004477"/>
    </source>
</evidence>
<sequence>MASIFSSQLQEKTVGAALFGIGLFVFTYYTFWTMVLPFVDKDHPLTLLFPPQWYAIAIPVFLLVAGACGITAFISMVMIKSAKKDSSKKSS</sequence>
<comment type="subunit">
    <text evidence="7">Component of the dolichol-phosphate mannose (DPM) synthase complex.</text>
</comment>
<reference evidence="8 9" key="1">
    <citation type="journal article" date="2018" name="MBio">
        <title>Comparative Genomics Reveals the Core Gene Toolbox for the Fungus-Insect Symbiosis.</title>
        <authorList>
            <person name="Wang Y."/>
            <person name="Stata M."/>
            <person name="Wang W."/>
            <person name="Stajich J.E."/>
            <person name="White M.M."/>
            <person name="Moncalvo J.M."/>
        </authorList>
    </citation>
    <scope>NUCLEOTIDE SEQUENCE [LARGE SCALE GENOMIC DNA]</scope>
    <source>
        <strain evidence="8 9">AUS-77-4</strain>
    </source>
</reference>
<gene>
    <name evidence="8" type="ORF">BB559_005399</name>
</gene>
<keyword evidence="9" id="KW-1185">Reference proteome</keyword>
<dbReference type="EMBL" id="MBFT01000596">
    <property type="protein sequence ID" value="PVU88785.1"/>
    <property type="molecule type" value="Genomic_DNA"/>
</dbReference>
<evidence type="ECO:0000313" key="9">
    <source>
        <dbReference type="Proteomes" id="UP000245699"/>
    </source>
</evidence>
<comment type="function">
    <text evidence="7">Regulatory subunit of the dolichol-phosphate mannose (DPM) synthase complex; essential for the ER localization.</text>
</comment>
<dbReference type="Proteomes" id="UP000245699">
    <property type="component" value="Unassembled WGS sequence"/>
</dbReference>